<proteinExistence type="predicted"/>
<evidence type="ECO:0008006" key="3">
    <source>
        <dbReference type="Google" id="ProtNLM"/>
    </source>
</evidence>
<protein>
    <recommendedName>
        <fullName evidence="3">DUF2428 domain-containing protein</fullName>
    </recommendedName>
</protein>
<name>A0AAD4N555_9BILA</name>
<dbReference type="AlphaFoldDB" id="A0AAD4N555"/>
<comment type="caution">
    <text evidence="1">The sequence shown here is derived from an EMBL/GenBank/DDBJ whole genome shotgun (WGS) entry which is preliminary data.</text>
</comment>
<dbReference type="EMBL" id="JAKKPZ010000009">
    <property type="protein sequence ID" value="KAI1717153.1"/>
    <property type="molecule type" value="Genomic_DNA"/>
</dbReference>
<organism evidence="1 2">
    <name type="scientific">Ditylenchus destructor</name>
    <dbReference type="NCBI Taxonomy" id="166010"/>
    <lineage>
        <taxon>Eukaryota</taxon>
        <taxon>Metazoa</taxon>
        <taxon>Ecdysozoa</taxon>
        <taxon>Nematoda</taxon>
        <taxon>Chromadorea</taxon>
        <taxon>Rhabditida</taxon>
        <taxon>Tylenchina</taxon>
        <taxon>Tylenchomorpha</taxon>
        <taxon>Sphaerularioidea</taxon>
        <taxon>Anguinidae</taxon>
        <taxon>Anguininae</taxon>
        <taxon>Ditylenchus</taxon>
    </lineage>
</organism>
<sequence>MYVDSNNIGYWMGLLAEAKQLSQSGYLSGRRDEIVNLASICVNQNENPKILNQYVSIAAEILFHLKCLNFSTRNDIKNPSLLSAFLNSTNFKEDFRTAESFLTEDLVRVPQLDPLCVKEIATWMNSNDTELELYMGQEKLRSVIRRLLELWHTSMHISVPNTVTRLITNSLSATYKRCSGDFNELFECYIDRLPYDLKWKYMFTSHIIDNASIEKLDESLLLRCYKHMESCLSDQQLANVTANPILSLALKYCEKGTLDLFINSLLLTLTSKNRFVRINCHRLWLHKILTLPVVSIVVFPQLNKKLLCQLSTNEIQSPALWWPNETVLWAWTKVYKFLLKDKKYSPSNIELLALKSALRSRQDCLKIAAAEVLRNLCDSKMLETANFNIVYETRNFILSNFGTDDFDVRKSLLHLFEGMPSQEKAKLLREVRRWTCRPKIVSTNAERILTCLQILEKCEQADMEKWLMEKSWALARSLIDLCIDEEEQNIRSKALSILLRHKMVLKEEGFELLADLERRFLQKANASQLNLMVLNWYELLLATDRDLPDISSVSMSEALHIAAASLRVKYGFFSANSLFQECIAINEHLLQLGGSQKIGQCKAAYQLNAYLNDDEDANDDSVLWSDKDKQILSNYGNGLIHSCETLYQYSTRKGLKLSDLEQNITSIWNVLLRSHHRGVLEQSANNSFEGIVKHLQSDHETRHIPLEFLNKTLSELSQPGCQSRDIGFSKMLVYICTSYPEESETTVRRLIDLFETTKERSVKLKILHIIQKFLICSSLDLSPFHGRICELLLKNSSTEDWKQFSLTCLTFAALLGSVLGGQPEKIPLANFLNTNEDVAYMILNKICQIAQCSKRVRQSEKFLALLVAPLERLIAVDFPFDNKLAQRFAKELCRPLKELLFLEPSLVIKRQILNVMLNLVPINKRQRIFDLCQKLDNCSEPYLHDSRSVINAALSSDHQSSSTNFETEEEPIGISLKRLTLENAQSGINNILDMTEKSLSSVNVTKKIQSGRYLCCIAAYLAEKKSDVCYNQILRFHSYMCILVTDEVEEVRLIACQCSAIFSTNDDPQPPSDPYNSIVSITRSILESSNFTLELLLEHFQNVIQKLPHQRLSKFLDFELIYDLLLSLNLPELLNR</sequence>
<dbReference type="Proteomes" id="UP001201812">
    <property type="component" value="Unassembled WGS sequence"/>
</dbReference>
<keyword evidence="2" id="KW-1185">Reference proteome</keyword>
<gene>
    <name evidence="1" type="ORF">DdX_06883</name>
</gene>
<reference evidence="1" key="1">
    <citation type="submission" date="2022-01" db="EMBL/GenBank/DDBJ databases">
        <title>Genome Sequence Resource for Two Populations of Ditylenchus destructor, the Migratory Endoparasitic Phytonematode.</title>
        <authorList>
            <person name="Zhang H."/>
            <person name="Lin R."/>
            <person name="Xie B."/>
        </authorList>
    </citation>
    <scope>NUCLEOTIDE SEQUENCE</scope>
    <source>
        <strain evidence="1">BazhouSP</strain>
    </source>
</reference>
<dbReference type="SUPFAM" id="SSF48371">
    <property type="entry name" value="ARM repeat"/>
    <property type="match status" value="1"/>
</dbReference>
<dbReference type="InterPro" id="IPR016024">
    <property type="entry name" value="ARM-type_fold"/>
</dbReference>
<evidence type="ECO:0000313" key="2">
    <source>
        <dbReference type="Proteomes" id="UP001201812"/>
    </source>
</evidence>
<evidence type="ECO:0000313" key="1">
    <source>
        <dbReference type="EMBL" id="KAI1717153.1"/>
    </source>
</evidence>
<accession>A0AAD4N555</accession>